<keyword evidence="4" id="KW-0548">Nucleotidyltransferase</keyword>
<dbReference type="OrthoDB" id="17102at2759"/>
<comment type="similarity">
    <text evidence="1">Belongs to the cytidylyltransferase family.</text>
</comment>
<dbReference type="Gene3D" id="3.40.50.620">
    <property type="entry name" value="HUPs"/>
    <property type="match status" value="1"/>
</dbReference>
<dbReference type="PANTHER" id="PTHR10739">
    <property type="entry name" value="CYTIDYLYLTRANSFERASE"/>
    <property type="match status" value="1"/>
</dbReference>
<comment type="pathway">
    <text evidence="8">Phospholipid metabolism; phosphatidylcholine biosynthesis; phosphatidylcholine from phosphocholine: step 1/2.</text>
</comment>
<dbReference type="GO" id="GO:0031210">
    <property type="term" value="F:phosphatidylcholine binding"/>
    <property type="evidence" value="ECO:0007669"/>
    <property type="project" value="TreeGrafter"/>
</dbReference>
<organism evidence="14 15">
    <name type="scientific">Mikania micrantha</name>
    <name type="common">bitter vine</name>
    <dbReference type="NCBI Taxonomy" id="192012"/>
    <lineage>
        <taxon>Eukaryota</taxon>
        <taxon>Viridiplantae</taxon>
        <taxon>Streptophyta</taxon>
        <taxon>Embryophyta</taxon>
        <taxon>Tracheophyta</taxon>
        <taxon>Spermatophyta</taxon>
        <taxon>Magnoliopsida</taxon>
        <taxon>eudicotyledons</taxon>
        <taxon>Gunneridae</taxon>
        <taxon>Pentapetalae</taxon>
        <taxon>asterids</taxon>
        <taxon>campanulids</taxon>
        <taxon>Asterales</taxon>
        <taxon>Asteraceae</taxon>
        <taxon>Asteroideae</taxon>
        <taxon>Heliantheae alliance</taxon>
        <taxon>Eupatorieae</taxon>
        <taxon>Mikania</taxon>
    </lineage>
</organism>
<dbReference type="EMBL" id="SZYD01000008">
    <property type="protein sequence ID" value="KAD5508067.1"/>
    <property type="molecule type" value="Genomic_DNA"/>
</dbReference>
<protein>
    <recommendedName>
        <fullName evidence="9">choline-phosphate cytidylyltransferase</fullName>
        <ecNumber evidence="9">2.7.7.15</ecNumber>
    </recommendedName>
</protein>
<evidence type="ECO:0000313" key="15">
    <source>
        <dbReference type="Proteomes" id="UP000326396"/>
    </source>
</evidence>
<dbReference type="Pfam" id="PF01467">
    <property type="entry name" value="CTP_transf_like"/>
    <property type="match status" value="1"/>
</dbReference>
<keyword evidence="5" id="KW-0443">Lipid metabolism</keyword>
<evidence type="ECO:0000256" key="11">
    <source>
        <dbReference type="ARBA" id="ARBA00054397"/>
    </source>
</evidence>
<dbReference type="Proteomes" id="UP000326396">
    <property type="component" value="Linkage Group LG16"/>
</dbReference>
<evidence type="ECO:0000259" key="13">
    <source>
        <dbReference type="Pfam" id="PF01467"/>
    </source>
</evidence>
<dbReference type="GO" id="GO:0004105">
    <property type="term" value="F:choline-phosphate cytidylyltransferase activity"/>
    <property type="evidence" value="ECO:0007669"/>
    <property type="project" value="UniProtKB-EC"/>
</dbReference>
<comment type="function">
    <text evidence="11">Plays an important role in the biosynthesis of the phospholipid phosphatidylcholine. Catalyzes the formation of CDP-choline.</text>
</comment>
<evidence type="ECO:0000256" key="9">
    <source>
        <dbReference type="ARBA" id="ARBA00026101"/>
    </source>
</evidence>
<evidence type="ECO:0000256" key="10">
    <source>
        <dbReference type="ARBA" id="ARBA00048285"/>
    </source>
</evidence>
<evidence type="ECO:0000256" key="2">
    <source>
        <dbReference type="ARBA" id="ARBA00022516"/>
    </source>
</evidence>
<dbReference type="EC" id="2.7.7.15" evidence="9"/>
<keyword evidence="7" id="KW-1208">Phospholipid metabolism</keyword>
<dbReference type="FunFam" id="3.40.50.620:FF:000102">
    <property type="entry name" value="Choline-phosphate cytidylyltransferase 2"/>
    <property type="match status" value="1"/>
</dbReference>
<comment type="caution">
    <text evidence="14">The sequence shown here is derived from an EMBL/GenBank/DDBJ whole genome shotgun (WGS) entry which is preliminary data.</text>
</comment>
<dbReference type="CDD" id="cd02174">
    <property type="entry name" value="CCT"/>
    <property type="match status" value="1"/>
</dbReference>
<accession>A0A5N6NWC8</accession>
<dbReference type="InterPro" id="IPR041723">
    <property type="entry name" value="CCT"/>
</dbReference>
<keyword evidence="2" id="KW-0444">Lipid biosynthesis</keyword>
<evidence type="ECO:0000256" key="5">
    <source>
        <dbReference type="ARBA" id="ARBA00023098"/>
    </source>
</evidence>
<evidence type="ECO:0000256" key="12">
    <source>
        <dbReference type="SAM" id="MobiDB-lite"/>
    </source>
</evidence>
<gene>
    <name evidence="14" type="ORF">E3N88_15770</name>
</gene>
<evidence type="ECO:0000256" key="1">
    <source>
        <dbReference type="ARBA" id="ARBA00010101"/>
    </source>
</evidence>
<dbReference type="AlphaFoldDB" id="A0A5N6NWC8"/>
<proteinExistence type="inferred from homology"/>
<reference evidence="14 15" key="1">
    <citation type="submission" date="2019-05" db="EMBL/GenBank/DDBJ databases">
        <title>Mikania micrantha, genome provides insights into the molecular mechanism of rapid growth.</title>
        <authorList>
            <person name="Liu B."/>
        </authorList>
    </citation>
    <scope>NUCLEOTIDE SEQUENCE [LARGE SCALE GENOMIC DNA]</scope>
    <source>
        <strain evidence="14">NLD-2019</strain>
        <tissue evidence="14">Leaf</tissue>
    </source>
</reference>
<dbReference type="InterPro" id="IPR014729">
    <property type="entry name" value="Rossmann-like_a/b/a_fold"/>
</dbReference>
<dbReference type="InterPro" id="IPR045049">
    <property type="entry name" value="Pcy1-like"/>
</dbReference>
<comment type="catalytic activity">
    <reaction evidence="10">
        <text>phosphocholine + CTP + H(+) = CDP-choline + diphosphate</text>
        <dbReference type="Rhea" id="RHEA:18997"/>
        <dbReference type="ChEBI" id="CHEBI:15378"/>
        <dbReference type="ChEBI" id="CHEBI:33019"/>
        <dbReference type="ChEBI" id="CHEBI:37563"/>
        <dbReference type="ChEBI" id="CHEBI:58779"/>
        <dbReference type="ChEBI" id="CHEBI:295975"/>
        <dbReference type="EC" id="2.7.7.15"/>
    </reaction>
    <physiologicalReaction direction="left-to-right" evidence="10">
        <dbReference type="Rhea" id="RHEA:18998"/>
    </physiologicalReaction>
</comment>
<keyword evidence="15" id="KW-1185">Reference proteome</keyword>
<keyword evidence="3" id="KW-0808">Transferase</keyword>
<name>A0A5N6NWC8_9ASTR</name>
<evidence type="ECO:0000256" key="3">
    <source>
        <dbReference type="ARBA" id="ARBA00022679"/>
    </source>
</evidence>
<dbReference type="NCBIfam" id="TIGR00125">
    <property type="entry name" value="cyt_tran_rel"/>
    <property type="match status" value="1"/>
</dbReference>
<dbReference type="SUPFAM" id="SSF52374">
    <property type="entry name" value="Nucleotidylyl transferase"/>
    <property type="match status" value="1"/>
</dbReference>
<sequence length="375" mass="43003">MEVEHKQRNWMLPPPTDRPVRVYADGIYDLFHFGHDRSLEQAKKSFPNTYLLVGCCNDEVTHRLKGKTVMTDQERYESLRHCKWVDEVIPDAPWVLTQDFIDKHAIDYVAHDSLPYADASGAGKDVYEFVKSIGRFKETKRTEGISTSDVIMRIVKDYNEYVMRNLDRGYSRKDLGVSYVKEKRLRVNMGLKKLREKVKKQQEKVEEKAMAKTAGMNHNLWVENADRLVAGFLEMFEESCHKMGTAIRDRIQEQLKAKANGRGLAFDKNDDDDEYYYDYTTDEEDYSSSAEEAAGLNEMVSEPWVANANSIVCSAGVSTLHSSSCSKQRPGLPSELQVFDLFIHGGSIDAYRHPQRRPLQAEEVSSGMQEKLSRC</sequence>
<evidence type="ECO:0000256" key="7">
    <source>
        <dbReference type="ARBA" id="ARBA00023264"/>
    </source>
</evidence>
<dbReference type="InterPro" id="IPR004821">
    <property type="entry name" value="Cyt_trans-like"/>
</dbReference>
<evidence type="ECO:0000313" key="14">
    <source>
        <dbReference type="EMBL" id="KAD5508067.1"/>
    </source>
</evidence>
<evidence type="ECO:0000256" key="6">
    <source>
        <dbReference type="ARBA" id="ARBA00023209"/>
    </source>
</evidence>
<evidence type="ECO:0000256" key="8">
    <source>
        <dbReference type="ARBA" id="ARBA00025706"/>
    </source>
</evidence>
<keyword evidence="6" id="KW-0594">Phospholipid biosynthesis</keyword>
<feature type="domain" description="Cytidyltransferase-like" evidence="13">
    <location>
        <begin position="23"/>
        <end position="152"/>
    </location>
</feature>
<evidence type="ECO:0000256" key="4">
    <source>
        <dbReference type="ARBA" id="ARBA00022695"/>
    </source>
</evidence>
<dbReference type="PANTHER" id="PTHR10739:SF13">
    <property type="entry name" value="CHOLINE-PHOSPHATE CYTIDYLYLTRANSFERASE"/>
    <property type="match status" value="1"/>
</dbReference>
<feature type="region of interest" description="Disordered" evidence="12">
    <location>
        <begin position="353"/>
        <end position="375"/>
    </location>
</feature>